<reference evidence="1 2" key="1">
    <citation type="submission" date="2016-11" db="EMBL/GenBank/DDBJ databases">
        <authorList>
            <person name="Jaros S."/>
            <person name="Januszkiewicz K."/>
            <person name="Wedrychowicz H."/>
        </authorList>
    </citation>
    <scope>NUCLEOTIDE SEQUENCE [LARGE SCALE GENOMIC DNA]</scope>
    <source>
        <strain evidence="1 2">DSM 46144</strain>
    </source>
</reference>
<proteinExistence type="predicted"/>
<accession>A0A1M7MEM8</accession>
<keyword evidence="2" id="KW-1185">Reference proteome</keyword>
<dbReference type="AlphaFoldDB" id="A0A1M7MEM8"/>
<dbReference type="SUPFAM" id="SSF52980">
    <property type="entry name" value="Restriction endonuclease-like"/>
    <property type="match status" value="1"/>
</dbReference>
<evidence type="ECO:0008006" key="3">
    <source>
        <dbReference type="Google" id="ProtNLM"/>
    </source>
</evidence>
<organism evidence="1 2">
    <name type="scientific">Cryptosporangium aurantiacum</name>
    <dbReference type="NCBI Taxonomy" id="134849"/>
    <lineage>
        <taxon>Bacteria</taxon>
        <taxon>Bacillati</taxon>
        <taxon>Actinomycetota</taxon>
        <taxon>Actinomycetes</taxon>
        <taxon>Cryptosporangiales</taxon>
        <taxon>Cryptosporangiaceae</taxon>
        <taxon>Cryptosporangium</taxon>
    </lineage>
</organism>
<dbReference type="Proteomes" id="UP000184440">
    <property type="component" value="Unassembled WGS sequence"/>
</dbReference>
<dbReference type="Gene3D" id="3.40.960.10">
    <property type="entry name" value="VSR Endonuclease"/>
    <property type="match status" value="1"/>
</dbReference>
<name>A0A1M7MEM8_9ACTN</name>
<dbReference type="STRING" id="134849.SAMN05443668_10293"/>
<dbReference type="EMBL" id="FRCS01000002">
    <property type="protein sequence ID" value="SHM89261.1"/>
    <property type="molecule type" value="Genomic_DNA"/>
</dbReference>
<protein>
    <recommendedName>
        <fullName evidence="3">DUF559 domain-containing protein</fullName>
    </recommendedName>
</protein>
<evidence type="ECO:0000313" key="2">
    <source>
        <dbReference type="Proteomes" id="UP000184440"/>
    </source>
</evidence>
<sequence length="295" mass="32096">MGTHPHQPAALRRGPFRGSDAVRAGLVTKNQLRGKSWIQLHRDVYVAADLGDSYRLRCQAAGLILPEGAALTGRSAACLDGLPLGELGDSVHVIAPPGTRMRRRGCRIVRTPWLPPGHIRPGSDPPVTVSTRTAWEIASEPDLIEAVVALDVLFRAKRPRREAMDSWVATFPDSQAAKAITLADARAESPQESRTRVQITLAGFPPPTPQHKVVVNGRVIARLDLAWPDAKVAVEYDGIWHADAQQLRSDRARLNQLIDAGWTVLHLTSLDLKDPARFAAFCGQLRAALTRGQAG</sequence>
<gene>
    <name evidence="1" type="ORF">SAMN05443668_10293</name>
</gene>
<dbReference type="InterPro" id="IPR011335">
    <property type="entry name" value="Restrct_endonuc-II-like"/>
</dbReference>
<evidence type="ECO:0000313" key="1">
    <source>
        <dbReference type="EMBL" id="SHM89261.1"/>
    </source>
</evidence>